<dbReference type="PROSITE" id="PS51687">
    <property type="entry name" value="SAM_MT_RNA_M5U"/>
    <property type="match status" value="1"/>
</dbReference>
<feature type="binding site" evidence="9">
    <location>
        <position position="352"/>
    </location>
    <ligand>
        <name>S-adenosyl-L-methionine</name>
        <dbReference type="ChEBI" id="CHEBI:59789"/>
    </ligand>
</feature>
<feature type="binding site" evidence="9">
    <location>
        <position position="170"/>
    </location>
    <ligand>
        <name>[4Fe-4S] cluster</name>
        <dbReference type="ChEBI" id="CHEBI:49883"/>
    </ligand>
</feature>
<dbReference type="SUPFAM" id="SSF53335">
    <property type="entry name" value="S-adenosyl-L-methionine-dependent methyltransferases"/>
    <property type="match status" value="1"/>
</dbReference>
<evidence type="ECO:0000256" key="2">
    <source>
        <dbReference type="ARBA" id="ARBA00022552"/>
    </source>
</evidence>
<evidence type="ECO:0000256" key="10">
    <source>
        <dbReference type="PROSITE-ProRule" id="PRU01024"/>
    </source>
</evidence>
<dbReference type="NCBIfam" id="TIGR00479">
    <property type="entry name" value="rumA"/>
    <property type="match status" value="1"/>
</dbReference>
<evidence type="ECO:0000256" key="3">
    <source>
        <dbReference type="ARBA" id="ARBA00022603"/>
    </source>
</evidence>
<feature type="binding site" evidence="9 10">
    <location>
        <position position="372"/>
    </location>
    <ligand>
        <name>S-adenosyl-L-methionine</name>
        <dbReference type="ChEBI" id="CHEBI:59789"/>
    </ligand>
</feature>
<comment type="catalytic activity">
    <reaction evidence="9">
        <text>uridine(1939) in 23S rRNA + S-adenosyl-L-methionine = 5-methyluridine(1939) in 23S rRNA + S-adenosyl-L-homocysteine + H(+)</text>
        <dbReference type="Rhea" id="RHEA:42908"/>
        <dbReference type="Rhea" id="RHEA-COMP:10278"/>
        <dbReference type="Rhea" id="RHEA-COMP:10279"/>
        <dbReference type="ChEBI" id="CHEBI:15378"/>
        <dbReference type="ChEBI" id="CHEBI:57856"/>
        <dbReference type="ChEBI" id="CHEBI:59789"/>
        <dbReference type="ChEBI" id="CHEBI:65315"/>
        <dbReference type="ChEBI" id="CHEBI:74447"/>
        <dbReference type="EC" id="2.1.1.190"/>
    </reaction>
</comment>
<dbReference type="PANTHER" id="PTHR11061">
    <property type="entry name" value="RNA M5U METHYLTRANSFERASE"/>
    <property type="match status" value="1"/>
</dbReference>
<dbReference type="Proteomes" id="UP001202831">
    <property type="component" value="Unassembled WGS sequence"/>
</dbReference>
<dbReference type="RefSeq" id="WP_249247661.1">
    <property type="nucleotide sequence ID" value="NZ_JAKIKT010000001.1"/>
</dbReference>
<dbReference type="InterPro" id="IPR029063">
    <property type="entry name" value="SAM-dependent_MTases_sf"/>
</dbReference>
<keyword evidence="2 9" id="KW-0698">rRNA processing</keyword>
<dbReference type="InterPro" id="IPR012340">
    <property type="entry name" value="NA-bd_OB-fold"/>
</dbReference>
<dbReference type="InterPro" id="IPR002792">
    <property type="entry name" value="TRAM_dom"/>
</dbReference>
<comment type="similarity">
    <text evidence="9">Belongs to the class I-like SAM-binding methyltransferase superfamily. RNA M5U methyltransferase family. RlmD subfamily.</text>
</comment>
<dbReference type="PROSITE" id="PS50926">
    <property type="entry name" value="TRAM"/>
    <property type="match status" value="1"/>
</dbReference>
<evidence type="ECO:0000256" key="6">
    <source>
        <dbReference type="ARBA" id="ARBA00022723"/>
    </source>
</evidence>
<feature type="binding site" evidence="9">
    <location>
        <position position="83"/>
    </location>
    <ligand>
        <name>[4Fe-4S] cluster</name>
        <dbReference type="ChEBI" id="CHEBI:49883"/>
    </ligand>
</feature>
<keyword evidence="5 9" id="KW-0949">S-adenosyl-L-methionine</keyword>
<evidence type="ECO:0000256" key="1">
    <source>
        <dbReference type="ARBA" id="ARBA00022485"/>
    </source>
</evidence>
<dbReference type="InterPro" id="IPR010280">
    <property type="entry name" value="U5_MeTrfase_fam"/>
</dbReference>
<evidence type="ECO:0000313" key="14">
    <source>
        <dbReference type="Proteomes" id="UP001202831"/>
    </source>
</evidence>
<keyword evidence="14" id="KW-1185">Reference proteome</keyword>
<evidence type="ECO:0000256" key="8">
    <source>
        <dbReference type="ARBA" id="ARBA00023014"/>
    </source>
</evidence>
<evidence type="ECO:0000256" key="11">
    <source>
        <dbReference type="PROSITE-ProRule" id="PRU10015"/>
    </source>
</evidence>
<dbReference type="Gene3D" id="3.40.50.150">
    <property type="entry name" value="Vaccinia Virus protein VP39"/>
    <property type="match status" value="1"/>
</dbReference>
<dbReference type="Gene3D" id="2.40.50.1070">
    <property type="match status" value="1"/>
</dbReference>
<gene>
    <name evidence="9 13" type="primary">rlmD</name>
    <name evidence="13" type="ORF">L2725_03440</name>
</gene>
<evidence type="ECO:0000256" key="9">
    <source>
        <dbReference type="HAMAP-Rule" id="MF_01010"/>
    </source>
</evidence>
<dbReference type="GO" id="GO:0008168">
    <property type="term" value="F:methyltransferase activity"/>
    <property type="evidence" value="ECO:0007669"/>
    <property type="project" value="UniProtKB-KW"/>
</dbReference>
<dbReference type="HAMAP" id="MF_01010">
    <property type="entry name" value="23SrRNA_methyltr_RlmD"/>
    <property type="match status" value="1"/>
</dbReference>
<dbReference type="SUPFAM" id="SSF50249">
    <property type="entry name" value="Nucleic acid-binding proteins"/>
    <property type="match status" value="1"/>
</dbReference>
<dbReference type="Pfam" id="PF01938">
    <property type="entry name" value="TRAM"/>
    <property type="match status" value="1"/>
</dbReference>
<comment type="function">
    <text evidence="9">Catalyzes the formation of 5-methyl-uridine at position 1939 (m5U1939) in 23S rRNA.</text>
</comment>
<feature type="binding site" evidence="9 10">
    <location>
        <position position="325"/>
    </location>
    <ligand>
        <name>S-adenosyl-L-methionine</name>
        <dbReference type="ChEBI" id="CHEBI:59789"/>
    </ligand>
</feature>
<dbReference type="PROSITE" id="PS01231">
    <property type="entry name" value="TRMA_2"/>
    <property type="match status" value="1"/>
</dbReference>
<keyword evidence="3 9" id="KW-0489">Methyltransferase</keyword>
<keyword evidence="8 9" id="KW-0411">Iron-sulfur</keyword>
<keyword evidence="4 9" id="KW-0808">Transferase</keyword>
<accession>A0ABT0N4X3</accession>
<dbReference type="Gene3D" id="2.40.50.140">
    <property type="entry name" value="Nucleic acid-binding proteins"/>
    <property type="match status" value="1"/>
</dbReference>
<sequence length="441" mass="48594">MAQFFKAKPNRSKQLSAKLSLQITSLDHLGAGIAQHQGKVVFIPGALPGETVTAQLTEQKKQYARGKLLKVERASDARIQPECPHFARCGGCDLQHMDVAAQRNAKADALGNMMSRAWGQEFKVEDILSGSAWHYRRRARLATWYDKQSKQLELGFRQEASSKVVAIDACPVLAEPLSDLISPLHSLLNKLKLKSTLGHVELIEVELGRYVVIRVTKAISEKDGAALEAFAAEHRVIVLLADNEGHCYDLKGEEASVAYQLDELELAFKPGNFIQVNGEINRLMVERAVAWLAPQPDERVLDLFCGVGNFSLPLARTGAQVVGVEGVREMVEQARGNATKAGMDNVAFFHGDLSADLSAEPWLGKIDKLLLDPARAGAFESLQWLSKMKPASLVYVSCNPSSLARDSKVLQEKGYRLAQLALVDMFPQTHHIEAMALFERC</sequence>
<feature type="active site" description="Nucleophile" evidence="9 10">
    <location>
        <position position="398"/>
    </location>
</feature>
<dbReference type="InterPro" id="IPR030391">
    <property type="entry name" value="MeTrfase_TrmA_CS"/>
</dbReference>
<feature type="active site" evidence="11">
    <location>
        <position position="398"/>
    </location>
</feature>
<keyword evidence="6 9" id="KW-0479">Metal-binding</keyword>
<feature type="binding site" evidence="9 10">
    <location>
        <position position="275"/>
    </location>
    <ligand>
        <name>S-adenosyl-L-methionine</name>
        <dbReference type="ChEBI" id="CHEBI:59789"/>
    </ligand>
</feature>
<evidence type="ECO:0000256" key="4">
    <source>
        <dbReference type="ARBA" id="ARBA00022679"/>
    </source>
</evidence>
<dbReference type="EMBL" id="JAKIKT010000001">
    <property type="protein sequence ID" value="MCL2912847.1"/>
    <property type="molecule type" value="Genomic_DNA"/>
</dbReference>
<evidence type="ECO:0000256" key="5">
    <source>
        <dbReference type="ARBA" id="ARBA00022691"/>
    </source>
</evidence>
<dbReference type="GO" id="GO:0032259">
    <property type="term" value="P:methylation"/>
    <property type="evidence" value="ECO:0007669"/>
    <property type="project" value="UniProtKB-KW"/>
</dbReference>
<dbReference type="PROSITE" id="PS01230">
    <property type="entry name" value="TRMA_1"/>
    <property type="match status" value="1"/>
</dbReference>
<keyword evidence="7 9" id="KW-0408">Iron</keyword>
<dbReference type="Pfam" id="PF05958">
    <property type="entry name" value="tRNA_U5-meth_tr"/>
    <property type="match status" value="1"/>
</dbReference>
<feature type="binding site" evidence="9">
    <location>
        <position position="92"/>
    </location>
    <ligand>
        <name>[4Fe-4S] cluster</name>
        <dbReference type="ChEBI" id="CHEBI:49883"/>
    </ligand>
</feature>
<feature type="domain" description="TRAM" evidence="12">
    <location>
        <begin position="12"/>
        <end position="70"/>
    </location>
</feature>
<protein>
    <recommendedName>
        <fullName evidence="9">23S rRNA (uracil(1939)-C(5))-methyltransferase RlmD</fullName>
        <ecNumber evidence="9">2.1.1.190</ecNumber>
    </recommendedName>
    <alternativeName>
        <fullName evidence="9">23S rRNA(m5U1939)-methyltransferase</fullName>
    </alternativeName>
</protein>
<dbReference type="CDD" id="cd02440">
    <property type="entry name" value="AdoMet_MTases"/>
    <property type="match status" value="1"/>
</dbReference>
<feature type="binding site" evidence="9">
    <location>
        <position position="89"/>
    </location>
    <ligand>
        <name>[4Fe-4S] cluster</name>
        <dbReference type="ChEBI" id="CHEBI:49883"/>
    </ligand>
</feature>
<proteinExistence type="inferred from homology"/>
<evidence type="ECO:0000313" key="13">
    <source>
        <dbReference type="EMBL" id="MCL2912847.1"/>
    </source>
</evidence>
<comment type="caution">
    <text evidence="13">The sequence shown here is derived from an EMBL/GenBank/DDBJ whole genome shotgun (WGS) entry which is preliminary data.</text>
</comment>
<feature type="binding site" evidence="9 10">
    <location>
        <position position="304"/>
    </location>
    <ligand>
        <name>S-adenosyl-L-methionine</name>
        <dbReference type="ChEBI" id="CHEBI:59789"/>
    </ligand>
</feature>
<name>A0ABT0N4X3_9GAMM</name>
<feature type="binding site" evidence="9">
    <location>
        <position position="309"/>
    </location>
    <ligand>
        <name>S-adenosyl-L-methionine</name>
        <dbReference type="ChEBI" id="CHEBI:59789"/>
    </ligand>
</feature>
<dbReference type="EC" id="2.1.1.190" evidence="9"/>
<reference evidence="13 14" key="1">
    <citation type="submission" date="2022-01" db="EMBL/GenBank/DDBJ databases">
        <title>Whole genome-based taxonomy of the Shewanellaceae.</title>
        <authorList>
            <person name="Martin-Rodriguez A.J."/>
        </authorList>
    </citation>
    <scope>NUCLEOTIDE SEQUENCE [LARGE SCALE GENOMIC DNA]</scope>
    <source>
        <strain evidence="13 14">DSM 21332</strain>
    </source>
</reference>
<evidence type="ECO:0000256" key="7">
    <source>
        <dbReference type="ARBA" id="ARBA00023004"/>
    </source>
</evidence>
<dbReference type="InterPro" id="IPR030390">
    <property type="entry name" value="MeTrfase_TrmA_AS"/>
</dbReference>
<dbReference type="PANTHER" id="PTHR11061:SF49">
    <property type="entry name" value="23S RRNA (URACIL(1939)-C(5))-METHYLTRANSFERASE RLMD"/>
    <property type="match status" value="1"/>
</dbReference>
<evidence type="ECO:0000259" key="12">
    <source>
        <dbReference type="PROSITE" id="PS50926"/>
    </source>
</evidence>
<keyword evidence="1 9" id="KW-0004">4Fe-4S</keyword>
<dbReference type="NCBIfam" id="NF009639">
    <property type="entry name" value="PRK13168.1"/>
    <property type="match status" value="1"/>
</dbReference>
<organism evidence="13 14">
    <name type="scientific">Shewanella corallii</name>
    <dbReference type="NCBI Taxonomy" id="560080"/>
    <lineage>
        <taxon>Bacteria</taxon>
        <taxon>Pseudomonadati</taxon>
        <taxon>Pseudomonadota</taxon>
        <taxon>Gammaproteobacteria</taxon>
        <taxon>Alteromonadales</taxon>
        <taxon>Shewanellaceae</taxon>
        <taxon>Shewanella</taxon>
    </lineage>
</organism>
<dbReference type="InterPro" id="IPR001566">
    <property type="entry name" value="23S_rRNA_MeTrfase_RlmD"/>
</dbReference>